<reference evidence="5 6" key="1">
    <citation type="submission" date="2021-03" db="EMBL/GenBank/DDBJ databases">
        <title>Flavobacterium Flabelliformis Sp. Nov. And Flavobacterium Geliluteum Sp. Nov., Two Novel Multidrug Resistant Psychrophilic Species Isolated From Antarctica.</title>
        <authorList>
            <person name="Kralova S."/>
            <person name="Busse H.J."/>
            <person name="Bezdicek M."/>
            <person name="Nykrynova M."/>
            <person name="Kroupova E."/>
            <person name="Krsek D."/>
            <person name="Sedlacek I."/>
        </authorList>
    </citation>
    <scope>NUCLEOTIDE SEQUENCE [LARGE SCALE GENOMIC DNA]</scope>
    <source>
        <strain evidence="5 6">P4023</strain>
    </source>
</reference>
<protein>
    <submittedName>
        <fullName evidence="5">Restriction endonuclease subunit S</fullName>
    </submittedName>
</protein>
<comment type="similarity">
    <text evidence="1">Belongs to the type-I restriction system S methylase family.</text>
</comment>
<keyword evidence="3" id="KW-0238">DNA-binding</keyword>
<gene>
    <name evidence="5" type="ORF">J3S90_09125</name>
</gene>
<comment type="caution">
    <text evidence="5">The sequence shown here is derived from an EMBL/GenBank/DDBJ whole genome shotgun (WGS) entry which is preliminary data.</text>
</comment>
<keyword evidence="5" id="KW-0378">Hydrolase</keyword>
<accession>A0ABS5CTM8</accession>
<organism evidence="5 6">
    <name type="scientific">Flavobacterium flabelliforme</name>
    <dbReference type="NCBI Taxonomy" id="2816119"/>
    <lineage>
        <taxon>Bacteria</taxon>
        <taxon>Pseudomonadati</taxon>
        <taxon>Bacteroidota</taxon>
        <taxon>Flavobacteriia</taxon>
        <taxon>Flavobacteriales</taxon>
        <taxon>Flavobacteriaceae</taxon>
        <taxon>Flavobacterium</taxon>
    </lineage>
</organism>
<feature type="domain" description="Type I restriction modification DNA specificity" evidence="4">
    <location>
        <begin position="52"/>
        <end position="174"/>
    </location>
</feature>
<dbReference type="PANTHER" id="PTHR30408:SF13">
    <property type="entry name" value="TYPE I RESTRICTION ENZYME HINDI SPECIFICITY SUBUNIT"/>
    <property type="match status" value="1"/>
</dbReference>
<evidence type="ECO:0000256" key="2">
    <source>
        <dbReference type="ARBA" id="ARBA00022747"/>
    </source>
</evidence>
<dbReference type="InterPro" id="IPR044946">
    <property type="entry name" value="Restrct_endonuc_typeI_TRD_sf"/>
</dbReference>
<dbReference type="GO" id="GO:0004519">
    <property type="term" value="F:endonuclease activity"/>
    <property type="evidence" value="ECO:0007669"/>
    <property type="project" value="UniProtKB-KW"/>
</dbReference>
<dbReference type="RefSeq" id="WP_210645935.1">
    <property type="nucleotide sequence ID" value="NZ_JAGFBU010000003.1"/>
</dbReference>
<dbReference type="EMBL" id="JAGFBU010000003">
    <property type="protein sequence ID" value="MBP4141964.1"/>
    <property type="molecule type" value="Genomic_DNA"/>
</dbReference>
<keyword evidence="5" id="KW-0255">Endonuclease</keyword>
<dbReference type="Proteomes" id="UP000674217">
    <property type="component" value="Unassembled WGS sequence"/>
</dbReference>
<evidence type="ECO:0000313" key="5">
    <source>
        <dbReference type="EMBL" id="MBP4141964.1"/>
    </source>
</evidence>
<keyword evidence="2" id="KW-0680">Restriction system</keyword>
<evidence type="ECO:0000313" key="6">
    <source>
        <dbReference type="Proteomes" id="UP000674217"/>
    </source>
</evidence>
<dbReference type="PANTHER" id="PTHR30408">
    <property type="entry name" value="TYPE-1 RESTRICTION ENZYME ECOKI SPECIFICITY PROTEIN"/>
    <property type="match status" value="1"/>
</dbReference>
<sequence>MKSNYKRLGDYIQEVNIRNKALIEAPLMGVSIKKVLMPSIANIIGTDMSTYKLIKKNQFAYGSVTSRNGDKISIALLEEHDNAMVSQAYTVFEAIDENELLPEYLMMWFRRPEFDRYARFMSHGSAREIFSWTEMRDTLLPIPSPEKQLEIVKEYNTIQNRISLNNQLITKLEETAQAIYKQWFVDFEFPDENGKPYRSNGGEMVFCEELAKEIPVGWDVGVIGDFCLCNDSTLSVRDQFETIEYLDTGNITNNEIEDIQFLNLEYDEIPSRAKRKVKHNDIIFSTVRPNLGHFGILKNTNDNMIVSTGFSVLQPKKSDISSELIYLTIIQEDNLQNLQAKAEMSVSTYPSIKPEDLLGINFILPNERVLNSANNIFESTYNLLATYQKEKKTLKLLSTLLNAKMTKVESGMETVEN</sequence>
<evidence type="ECO:0000256" key="1">
    <source>
        <dbReference type="ARBA" id="ARBA00010923"/>
    </source>
</evidence>
<dbReference type="SUPFAM" id="SSF116734">
    <property type="entry name" value="DNA methylase specificity domain"/>
    <property type="match status" value="2"/>
</dbReference>
<name>A0ABS5CTM8_9FLAO</name>
<dbReference type="InterPro" id="IPR000055">
    <property type="entry name" value="Restrct_endonuc_typeI_TRD"/>
</dbReference>
<keyword evidence="5" id="KW-0540">Nuclease</keyword>
<feature type="domain" description="Type I restriction modification DNA specificity" evidence="4">
    <location>
        <begin position="215"/>
        <end position="366"/>
    </location>
</feature>
<dbReference type="Gene3D" id="3.90.220.20">
    <property type="entry name" value="DNA methylase specificity domains"/>
    <property type="match status" value="2"/>
</dbReference>
<evidence type="ECO:0000259" key="4">
    <source>
        <dbReference type="Pfam" id="PF01420"/>
    </source>
</evidence>
<dbReference type="InterPro" id="IPR052021">
    <property type="entry name" value="Type-I_RS_S_subunit"/>
</dbReference>
<proteinExistence type="inferred from homology"/>
<keyword evidence="6" id="KW-1185">Reference proteome</keyword>
<dbReference type="Pfam" id="PF01420">
    <property type="entry name" value="Methylase_S"/>
    <property type="match status" value="2"/>
</dbReference>
<evidence type="ECO:0000256" key="3">
    <source>
        <dbReference type="ARBA" id="ARBA00023125"/>
    </source>
</evidence>